<evidence type="ECO:0000256" key="5">
    <source>
        <dbReference type="ARBA" id="ARBA00023242"/>
    </source>
</evidence>
<feature type="region of interest" description="Disordered" evidence="7">
    <location>
        <begin position="83"/>
        <end position="102"/>
    </location>
</feature>
<dbReference type="InterPro" id="IPR036322">
    <property type="entry name" value="WD40_repeat_dom_sf"/>
</dbReference>
<accession>A0A1V8SJ62</accession>
<dbReference type="AlphaFoldDB" id="A0A1V8SJ62"/>
<feature type="region of interest" description="Disordered" evidence="7">
    <location>
        <begin position="191"/>
        <end position="226"/>
    </location>
</feature>
<keyword evidence="3" id="KW-0853">WD repeat</keyword>
<evidence type="ECO:0000256" key="1">
    <source>
        <dbReference type="ARBA" id="ARBA00004604"/>
    </source>
</evidence>
<comment type="subcellular location">
    <subcellularLocation>
        <location evidence="1">Nucleus</location>
        <location evidence="1">Nucleolus</location>
    </subcellularLocation>
</comment>
<keyword evidence="4" id="KW-0677">Repeat</keyword>
<proteinExistence type="inferred from homology"/>
<feature type="compositionally biased region" description="Polar residues" evidence="7">
    <location>
        <begin position="14"/>
        <end position="34"/>
    </location>
</feature>
<dbReference type="InParanoid" id="A0A1V8SJ62"/>
<gene>
    <name evidence="8" type="ORF">B0A48_15021</name>
</gene>
<organism evidence="8 9">
    <name type="scientific">Cryoendolithus antarcticus</name>
    <dbReference type="NCBI Taxonomy" id="1507870"/>
    <lineage>
        <taxon>Eukaryota</taxon>
        <taxon>Fungi</taxon>
        <taxon>Dikarya</taxon>
        <taxon>Ascomycota</taxon>
        <taxon>Pezizomycotina</taxon>
        <taxon>Dothideomycetes</taxon>
        <taxon>Dothideomycetidae</taxon>
        <taxon>Cladosporiales</taxon>
        <taxon>Cladosporiaceae</taxon>
        <taxon>Cryoendolithus</taxon>
    </lineage>
</organism>
<dbReference type="InterPro" id="IPR015943">
    <property type="entry name" value="WD40/YVTN_repeat-like_dom_sf"/>
</dbReference>
<evidence type="ECO:0000256" key="4">
    <source>
        <dbReference type="ARBA" id="ARBA00022737"/>
    </source>
</evidence>
<dbReference type="STRING" id="1507870.A0A1V8SJ62"/>
<evidence type="ECO:0000256" key="6">
    <source>
        <dbReference type="ARBA" id="ARBA00025767"/>
    </source>
</evidence>
<feature type="compositionally biased region" description="Acidic residues" evidence="7">
    <location>
        <begin position="35"/>
        <end position="66"/>
    </location>
</feature>
<sequence length="618" mass="68160">MSTKTLSRPAATLETWNTSRDSRQTELQVRQGSDNEAELAEDDSDVESDLGDGDEEEEAKDEDEAELERLVFGDSEGFRENLKNFSLDSEKDDEDGAGETGLEGLDDAALFVTDLAPGEVVCPATITDDEGHGSRHPPAWEDSDDERLVVSLAAVPRLRKLRLTEADDLVNGKEYSKRLRRQFELLTPRPEWATHASQKPAHKRRRLSGDVSSSDEEAGYADDMDVDDEIPNTAPLAKLLQDAQTLVREPEKGAGKKRKIRPETLDIQRTKDIPGIQPSAITSLSFHSTHPLLLSSGPSSTLYLHHLASSPPAPTPNPLLTSLHIHGAPLSTTAFQPHSTRIFLSARRRFFHIWDLETGQVEKITRVYGHQHEQRSMERFKLSPDGKLMGLLGSARKGGGVINILSTATLQWQSQVRVESRGGIAEFCWWRDSRGLCIAGKNGEISECSVAEQRIVARWQDEGAVGTTTLALGGQHEFVKSPIGTDRWISIGSSSGVVNIYDRRAWLAEPSKPTTIDQPIPTNPPPTKTLDHLTTPTSHLAFSHDGQMMIMASKWKRDALRMVHLPSCTVFKNWPTDKTPLGRITGVAFCEGSAVGGDVYAVVAVANEQGKIRVWEVR</sequence>
<dbReference type="GO" id="GO:0006364">
    <property type="term" value="P:rRNA processing"/>
    <property type="evidence" value="ECO:0007669"/>
    <property type="project" value="UniProtKB-KW"/>
</dbReference>
<comment type="caution">
    <text evidence="8">The sequence shown here is derived from an EMBL/GenBank/DDBJ whole genome shotgun (WGS) entry which is preliminary data.</text>
</comment>
<keyword evidence="2" id="KW-0698">rRNA processing</keyword>
<reference evidence="9" key="1">
    <citation type="submission" date="2017-03" db="EMBL/GenBank/DDBJ databases">
        <title>Genomes of endolithic fungi from Antarctica.</title>
        <authorList>
            <person name="Coleine C."/>
            <person name="Masonjones S."/>
            <person name="Stajich J.E."/>
        </authorList>
    </citation>
    <scope>NUCLEOTIDE SEQUENCE [LARGE SCALE GENOMIC DNA]</scope>
    <source>
        <strain evidence="9">CCFEE 5527</strain>
    </source>
</reference>
<evidence type="ECO:0000313" key="9">
    <source>
        <dbReference type="Proteomes" id="UP000192596"/>
    </source>
</evidence>
<name>A0A1V8SJ62_9PEZI</name>
<dbReference type="SUPFAM" id="SSF50978">
    <property type="entry name" value="WD40 repeat-like"/>
    <property type="match status" value="1"/>
</dbReference>
<feature type="region of interest" description="Disordered" evidence="7">
    <location>
        <begin position="1"/>
        <end position="74"/>
    </location>
</feature>
<dbReference type="Gene3D" id="2.130.10.10">
    <property type="entry name" value="YVTN repeat-like/Quinoprotein amine dehydrogenase"/>
    <property type="match status" value="1"/>
</dbReference>
<protein>
    <recommendedName>
        <fullName evidence="10">U3 small nucleolar RNA-associated protein 18</fullName>
    </recommendedName>
</protein>
<dbReference type="SMART" id="SM00320">
    <property type="entry name" value="WD40"/>
    <property type="match status" value="4"/>
</dbReference>
<dbReference type="FunCoup" id="A0A1V8SJ62">
    <property type="interactions" value="1947"/>
</dbReference>
<evidence type="ECO:0000313" key="8">
    <source>
        <dbReference type="EMBL" id="OQN99172.1"/>
    </source>
</evidence>
<dbReference type="InterPro" id="IPR001680">
    <property type="entry name" value="WD40_rpt"/>
</dbReference>
<evidence type="ECO:0008006" key="10">
    <source>
        <dbReference type="Google" id="ProtNLM"/>
    </source>
</evidence>
<dbReference type="InterPro" id="IPR045161">
    <property type="entry name" value="Utp18"/>
</dbReference>
<keyword evidence="5" id="KW-0539">Nucleus</keyword>
<evidence type="ECO:0000256" key="2">
    <source>
        <dbReference type="ARBA" id="ARBA00022552"/>
    </source>
</evidence>
<dbReference type="PANTHER" id="PTHR18359">
    <property type="entry name" value="WD-REPEAT PROTEIN-RELATED"/>
    <property type="match status" value="1"/>
</dbReference>
<dbReference type="FunFam" id="2.130.10.10:FF:000549">
    <property type="entry name" value="Small nucleolar ribonucleoprotein complex subunit"/>
    <property type="match status" value="1"/>
</dbReference>
<comment type="similarity">
    <text evidence="6">Belongs to the WD repeat UTP18 family.</text>
</comment>
<evidence type="ECO:0000256" key="3">
    <source>
        <dbReference type="ARBA" id="ARBA00022574"/>
    </source>
</evidence>
<feature type="compositionally biased region" description="Acidic residues" evidence="7">
    <location>
        <begin position="213"/>
        <end position="226"/>
    </location>
</feature>
<dbReference type="GO" id="GO:0034388">
    <property type="term" value="C:Pwp2p-containing subcomplex of 90S preribosome"/>
    <property type="evidence" value="ECO:0007669"/>
    <property type="project" value="TreeGrafter"/>
</dbReference>
<dbReference type="OrthoDB" id="1935146at2759"/>
<evidence type="ECO:0000256" key="7">
    <source>
        <dbReference type="SAM" id="MobiDB-lite"/>
    </source>
</evidence>
<keyword evidence="9" id="KW-1185">Reference proteome</keyword>
<dbReference type="GO" id="GO:0032040">
    <property type="term" value="C:small-subunit processome"/>
    <property type="evidence" value="ECO:0007669"/>
    <property type="project" value="TreeGrafter"/>
</dbReference>
<dbReference type="PANTHER" id="PTHR18359:SF0">
    <property type="entry name" value="U3 SMALL NUCLEOLAR RNA-ASSOCIATED PROTEIN 18 HOMOLOG"/>
    <property type="match status" value="1"/>
</dbReference>
<dbReference type="Proteomes" id="UP000192596">
    <property type="component" value="Unassembled WGS sequence"/>
</dbReference>
<dbReference type="EMBL" id="NAJO01000041">
    <property type="protein sequence ID" value="OQN99172.1"/>
    <property type="molecule type" value="Genomic_DNA"/>
</dbReference>